<dbReference type="InterPro" id="IPR053137">
    <property type="entry name" value="NLR-like"/>
</dbReference>
<dbReference type="VEuPathDB" id="FungiDB:AN7363"/>
<protein>
    <submittedName>
        <fullName evidence="4">Pfs domain protein (AFU_orthologue AFUA_1G00560)</fullName>
    </submittedName>
</protein>
<dbReference type="GeneID" id="2869799"/>
<dbReference type="GO" id="GO:0003824">
    <property type="term" value="F:catalytic activity"/>
    <property type="evidence" value="ECO:0007669"/>
    <property type="project" value="InterPro"/>
</dbReference>
<dbReference type="Gene3D" id="3.40.50.1580">
    <property type="entry name" value="Nucleoside phosphorylase domain"/>
    <property type="match status" value="1"/>
</dbReference>
<gene>
    <name evidence="4" type="ORF">ANIA_07363</name>
</gene>
<evidence type="ECO:0000313" key="4">
    <source>
        <dbReference type="EMBL" id="CBF78540.1"/>
    </source>
</evidence>
<organism evidence="4 5">
    <name type="scientific">Emericella nidulans (strain FGSC A4 / ATCC 38163 / CBS 112.46 / NRRL 194 / M139)</name>
    <name type="common">Aspergillus nidulans</name>
    <dbReference type="NCBI Taxonomy" id="227321"/>
    <lineage>
        <taxon>Eukaryota</taxon>
        <taxon>Fungi</taxon>
        <taxon>Dikarya</taxon>
        <taxon>Ascomycota</taxon>
        <taxon>Pezizomycotina</taxon>
        <taxon>Eurotiomycetes</taxon>
        <taxon>Eurotiomycetidae</taxon>
        <taxon>Eurotiales</taxon>
        <taxon>Aspergillaceae</taxon>
        <taxon>Aspergillus</taxon>
        <taxon>Aspergillus subgen. Nidulantes</taxon>
    </lineage>
</organism>
<dbReference type="Proteomes" id="UP000000560">
    <property type="component" value="Chromosome IV"/>
</dbReference>
<dbReference type="OMA" id="HLYGTPW"/>
<evidence type="ECO:0000259" key="3">
    <source>
        <dbReference type="Pfam" id="PF24476"/>
    </source>
</evidence>
<feature type="domain" description="DUF7580" evidence="3">
    <location>
        <begin position="172"/>
        <end position="515"/>
    </location>
</feature>
<reference evidence="5" key="1">
    <citation type="journal article" date="2005" name="Nature">
        <title>Sequencing of Aspergillus nidulans and comparative analysis with A. fumigatus and A. oryzae.</title>
        <authorList>
            <person name="Galagan J.E."/>
            <person name="Calvo S.E."/>
            <person name="Cuomo C."/>
            <person name="Ma L.J."/>
            <person name="Wortman J.R."/>
            <person name="Batzoglou S."/>
            <person name="Lee S.I."/>
            <person name="Basturkmen M."/>
            <person name="Spevak C.C."/>
            <person name="Clutterbuck J."/>
            <person name="Kapitonov V."/>
            <person name="Jurka J."/>
            <person name="Scazzocchio C."/>
            <person name="Farman M."/>
            <person name="Butler J."/>
            <person name="Purcell S."/>
            <person name="Harris S."/>
            <person name="Braus G.H."/>
            <person name="Draht O."/>
            <person name="Busch S."/>
            <person name="D'Enfert C."/>
            <person name="Bouchier C."/>
            <person name="Goldman G.H."/>
            <person name="Bell-Pedersen D."/>
            <person name="Griffiths-Jones S."/>
            <person name="Doonan J.H."/>
            <person name="Yu J."/>
            <person name="Vienken K."/>
            <person name="Pain A."/>
            <person name="Freitag M."/>
            <person name="Selker E.U."/>
            <person name="Archer D.B."/>
            <person name="Penalva M.A."/>
            <person name="Oakley B.R."/>
            <person name="Momany M."/>
            <person name="Tanaka T."/>
            <person name="Kumagai T."/>
            <person name="Asai K."/>
            <person name="Machida M."/>
            <person name="Nierman W.C."/>
            <person name="Denning D.W."/>
            <person name="Caddick M."/>
            <person name="Hynes M."/>
            <person name="Paoletti M."/>
            <person name="Fischer R."/>
            <person name="Miller B."/>
            <person name="Dyer P."/>
            <person name="Sachs M.S."/>
            <person name="Osmani S.A."/>
            <person name="Birren B.W."/>
        </authorList>
    </citation>
    <scope>NUCLEOTIDE SEQUENCE [LARGE SCALE GENOMIC DNA]</scope>
    <source>
        <strain evidence="5">FGSC A4 / ATCC 38163 / CBS 112.46 / NRRL 194 / M139</strain>
    </source>
</reference>
<dbReference type="InParanoid" id="Q5AWG7"/>
<feature type="domain" description="Nucleoside phosphorylase" evidence="2">
    <location>
        <begin position="598"/>
        <end position="883"/>
    </location>
</feature>
<name>Q5AWG7_EMENI</name>
<dbReference type="Pfam" id="PF24476">
    <property type="entry name" value="DUF7580"/>
    <property type="match status" value="1"/>
</dbReference>
<dbReference type="AlphaFoldDB" id="Q5AWG7"/>
<evidence type="ECO:0000259" key="2">
    <source>
        <dbReference type="Pfam" id="PF01048"/>
    </source>
</evidence>
<proteinExistence type="predicted"/>
<accession>Q5AWG7</accession>
<dbReference type="PANTHER" id="PTHR46082">
    <property type="entry name" value="ATP/GTP-BINDING PROTEIN-RELATED"/>
    <property type="match status" value="1"/>
</dbReference>
<reference evidence="5" key="2">
    <citation type="journal article" date="2009" name="Fungal Genet. Biol.">
        <title>The 2008 update of the Aspergillus nidulans genome annotation: a community effort.</title>
        <authorList>
            <person name="Wortman J.R."/>
            <person name="Gilsenan J.M."/>
            <person name="Joardar V."/>
            <person name="Deegan J."/>
            <person name="Clutterbuck J."/>
            <person name="Andersen M.R."/>
            <person name="Archer D."/>
            <person name="Bencina M."/>
            <person name="Braus G."/>
            <person name="Coutinho P."/>
            <person name="von Dohren H."/>
            <person name="Doonan J."/>
            <person name="Driessen A.J."/>
            <person name="Durek P."/>
            <person name="Espeso E."/>
            <person name="Fekete E."/>
            <person name="Flipphi M."/>
            <person name="Estrada C.G."/>
            <person name="Geysens S."/>
            <person name="Goldman G."/>
            <person name="de Groot P.W."/>
            <person name="Hansen K."/>
            <person name="Harris S.D."/>
            <person name="Heinekamp T."/>
            <person name="Helmstaedt K."/>
            <person name="Henrissat B."/>
            <person name="Hofmann G."/>
            <person name="Homan T."/>
            <person name="Horio T."/>
            <person name="Horiuchi H."/>
            <person name="James S."/>
            <person name="Jones M."/>
            <person name="Karaffa L."/>
            <person name="Karanyi Z."/>
            <person name="Kato M."/>
            <person name="Keller N."/>
            <person name="Kelly D.E."/>
            <person name="Kiel J.A."/>
            <person name="Kim J.M."/>
            <person name="van der Klei I.J."/>
            <person name="Klis F.M."/>
            <person name="Kovalchuk A."/>
            <person name="Krasevec N."/>
            <person name="Kubicek C.P."/>
            <person name="Liu B."/>
            <person name="Maccabe A."/>
            <person name="Meyer V."/>
            <person name="Mirabito P."/>
            <person name="Miskei M."/>
            <person name="Mos M."/>
            <person name="Mullins J."/>
            <person name="Nelson D.R."/>
            <person name="Nielsen J."/>
            <person name="Oakley B.R."/>
            <person name="Osmani S.A."/>
            <person name="Pakula T."/>
            <person name="Paszewski A."/>
            <person name="Paulsen I."/>
            <person name="Pilsyk S."/>
            <person name="Pocsi I."/>
            <person name="Punt P.J."/>
            <person name="Ram A.F."/>
            <person name="Ren Q."/>
            <person name="Robellet X."/>
            <person name="Robson G."/>
            <person name="Seiboth B."/>
            <person name="van Solingen P."/>
            <person name="Specht T."/>
            <person name="Sun J."/>
            <person name="Taheri-Talesh N."/>
            <person name="Takeshita N."/>
            <person name="Ussery D."/>
            <person name="vanKuyk P.A."/>
            <person name="Visser H."/>
            <person name="van de Vondervoort P.J."/>
            <person name="de Vries R.P."/>
            <person name="Walton J."/>
            <person name="Xiang X."/>
            <person name="Xiong Y."/>
            <person name="Zeng A.P."/>
            <person name="Brandt B.W."/>
            <person name="Cornell M.J."/>
            <person name="van den Hondel C.A."/>
            <person name="Visser J."/>
            <person name="Oliver S.G."/>
            <person name="Turner G."/>
        </authorList>
    </citation>
    <scope>GENOME REANNOTATION</scope>
    <source>
        <strain evidence="5">FGSC A4 / ATCC 38163 / CBS 112.46 / NRRL 194 / M139</strain>
    </source>
</reference>
<keyword evidence="5" id="KW-1185">Reference proteome</keyword>
<dbReference type="KEGG" id="ani:ANIA_07363"/>
<dbReference type="PANTHER" id="PTHR46082:SF11">
    <property type="entry name" value="AAA+ ATPASE DOMAIN-CONTAINING PROTEIN-RELATED"/>
    <property type="match status" value="1"/>
</dbReference>
<dbReference type="Pfam" id="PF01048">
    <property type="entry name" value="PNP_UDP_1"/>
    <property type="match status" value="1"/>
</dbReference>
<dbReference type="InterPro" id="IPR035994">
    <property type="entry name" value="Nucleoside_phosphorylase_sf"/>
</dbReference>
<evidence type="ECO:0000256" key="1">
    <source>
        <dbReference type="SAM" id="MobiDB-lite"/>
    </source>
</evidence>
<dbReference type="RefSeq" id="XP_680632.1">
    <property type="nucleotide sequence ID" value="XM_675540.1"/>
</dbReference>
<dbReference type="InterPro" id="IPR000845">
    <property type="entry name" value="Nucleoside_phosphorylase_d"/>
</dbReference>
<feature type="compositionally biased region" description="Polar residues" evidence="1">
    <location>
        <begin position="549"/>
        <end position="567"/>
    </location>
</feature>
<dbReference type="EMBL" id="BN001304">
    <property type="protein sequence ID" value="CBF78540.1"/>
    <property type="molecule type" value="Genomic_DNA"/>
</dbReference>
<feature type="region of interest" description="Disordered" evidence="1">
    <location>
        <begin position="545"/>
        <end position="567"/>
    </location>
</feature>
<dbReference type="InterPro" id="IPR056002">
    <property type="entry name" value="DUF7580"/>
</dbReference>
<dbReference type="GO" id="GO:0009116">
    <property type="term" value="P:nucleoside metabolic process"/>
    <property type="evidence" value="ECO:0007669"/>
    <property type="project" value="InterPro"/>
</dbReference>
<evidence type="ECO:0000313" key="5">
    <source>
        <dbReference type="Proteomes" id="UP000000560"/>
    </source>
</evidence>
<dbReference type="eggNOG" id="KOG4177">
    <property type="taxonomic scope" value="Eukaryota"/>
</dbReference>
<dbReference type="HOGENOM" id="CLU_319345_0_0_1"/>
<dbReference type="OrthoDB" id="1577640at2759"/>
<dbReference type="SUPFAM" id="SSF53167">
    <property type="entry name" value="Purine and uridine phosphorylases"/>
    <property type="match status" value="1"/>
</dbReference>
<sequence length="910" mass="102114">MATQTGHLLLRSLAIFREIADYLQNEEGDDELGKFFGHINAYAVILIDCLSPLDHSRSRSSDLEPLLHLLLLKLTTFFRCSVLHEYESTLPPSNHFRRLTALVYYWGSAEEHREKLSHTQQCLDFTSQEQRAEMTLLLRGCVATLLSQSSDEPPVAAEHRARPKGGDKPSSVYLSAGTVFQALAASSRACSEVHNHNCAARLRLSTHHKQESEQDEFEALITLSLSCHIWQETRIQAVAPGLPATRKAAVRFALPETSCEKSQNRRRRRLAIIRLCEQIEKLKSKPLMRLNLVVEDGKLWKDQSSRIERPVNQSDTQLSLADIIKYRPASMTEKVKRVLAVLLAYSVLHLHATPWMRSSNFRADDILFFGTSATIPLKPYLQSELNETHYDSAHPIDADELDPDDLPSHPFPDIVMLAILLMEIYLIQPVESLAEQVGMDFEDWELVDDNTRYSIAIAVYDRFKVDFPDNYRQAIDRCLDPNLGFDENDEELSPDGLKMLIYDEIVQPLEEELDQGFGNTIQIEKLDEVAQTMDLSRWGQMRQLKPVSPMSTAPSTPDQSTVSPEGSISISRTSTFWASSERLVSSTGSIMSHRDYTVGWICALPKELAAAQALLDELHPPLPQDPSDLNNYTLGRMGAHNVVMACLPSGLMGTVSAARVASHMRSTFKWLRFGLMVGIGGGVPGEKDIRLGDVVVGEPNGPFGGVIQYDFGKTVQNGEFRRTGFLNRPPDLLLTAISRLKADHYRNRADLSRHLSDMFERYPHLSRDFSYPGAEYDILFESNYDHAGVRSSCDSCDSSRLLHREPRKSHSPHIHYGLIASGNQVMRDGKTREQLRNDLNVLCFEMEAAGIVDVFPCLVVRGICDYSDSHKNKIWQGYAAATAAAYAKELLGVISGSQINNAERLGSFQP</sequence>
<accession>C8VCI7</accession>